<feature type="non-terminal residue" evidence="2">
    <location>
        <position position="152"/>
    </location>
</feature>
<evidence type="ECO:0000256" key="1">
    <source>
        <dbReference type="SAM" id="MobiDB-lite"/>
    </source>
</evidence>
<dbReference type="Proteomes" id="UP001432027">
    <property type="component" value="Unassembled WGS sequence"/>
</dbReference>
<organism evidence="2 3">
    <name type="scientific">Pristionchus entomophagus</name>
    <dbReference type="NCBI Taxonomy" id="358040"/>
    <lineage>
        <taxon>Eukaryota</taxon>
        <taxon>Metazoa</taxon>
        <taxon>Ecdysozoa</taxon>
        <taxon>Nematoda</taxon>
        <taxon>Chromadorea</taxon>
        <taxon>Rhabditida</taxon>
        <taxon>Rhabditina</taxon>
        <taxon>Diplogasteromorpha</taxon>
        <taxon>Diplogasteroidea</taxon>
        <taxon>Neodiplogasteridae</taxon>
        <taxon>Pristionchus</taxon>
    </lineage>
</organism>
<reference evidence="2" key="1">
    <citation type="submission" date="2023-10" db="EMBL/GenBank/DDBJ databases">
        <title>Genome assembly of Pristionchus species.</title>
        <authorList>
            <person name="Yoshida K."/>
            <person name="Sommer R.J."/>
        </authorList>
    </citation>
    <scope>NUCLEOTIDE SEQUENCE</scope>
    <source>
        <strain evidence="2">RS0144</strain>
    </source>
</reference>
<evidence type="ECO:0000313" key="2">
    <source>
        <dbReference type="EMBL" id="GMT02540.1"/>
    </source>
</evidence>
<accession>A0AAV5U6R6</accession>
<gene>
    <name evidence="2" type="ORF">PENTCL1PPCAC_24714</name>
</gene>
<comment type="caution">
    <text evidence="2">The sequence shown here is derived from an EMBL/GenBank/DDBJ whole genome shotgun (WGS) entry which is preliminary data.</text>
</comment>
<proteinExistence type="predicted"/>
<name>A0AAV5U6R6_9BILA</name>
<dbReference type="AlphaFoldDB" id="A0AAV5U6R6"/>
<sequence length="152" mass="17247">MENTLVQLVRRYRHIFLISLDLLFKDMIKLEEEIAENMEHPSLIENTNEVADFHPPIANSLDAESTTPRFTKSIPKKIKDVKLEPKEEPNDETETIAADNHISGPDSGDFIGDEMLNDDMGHRMEDVVNEINENSLNMEVESTRLVVGDGRG</sequence>
<keyword evidence="3" id="KW-1185">Reference proteome</keyword>
<protein>
    <submittedName>
        <fullName evidence="2">Uncharacterized protein</fullName>
    </submittedName>
</protein>
<evidence type="ECO:0000313" key="3">
    <source>
        <dbReference type="Proteomes" id="UP001432027"/>
    </source>
</evidence>
<dbReference type="EMBL" id="BTSX01000005">
    <property type="protein sequence ID" value="GMT02540.1"/>
    <property type="molecule type" value="Genomic_DNA"/>
</dbReference>
<feature type="region of interest" description="Disordered" evidence="1">
    <location>
        <begin position="80"/>
        <end position="117"/>
    </location>
</feature>